<protein>
    <submittedName>
        <fullName evidence="1">Uncharacterized protein</fullName>
    </submittedName>
</protein>
<dbReference type="EMBL" id="JADWYR010000001">
    <property type="protein sequence ID" value="MBG9376726.1"/>
    <property type="molecule type" value="Genomic_DNA"/>
</dbReference>
<keyword evidence="2" id="KW-1185">Reference proteome</keyword>
<dbReference type="Proteomes" id="UP000628448">
    <property type="component" value="Unassembled WGS sequence"/>
</dbReference>
<name>A0A931EAG3_9BACT</name>
<dbReference type="RefSeq" id="WP_196990725.1">
    <property type="nucleotide sequence ID" value="NZ_JADWYR010000001.1"/>
</dbReference>
<reference evidence="1" key="1">
    <citation type="submission" date="2020-11" db="EMBL/GenBank/DDBJ databases">
        <title>Bacterial whole genome sequence for Panacibacter sp. DH6.</title>
        <authorList>
            <person name="Le V."/>
            <person name="Ko S."/>
            <person name="Ahn C.-Y."/>
            <person name="Oh H.-M."/>
        </authorList>
    </citation>
    <scope>NUCLEOTIDE SEQUENCE</scope>
    <source>
        <strain evidence="1">DH6</strain>
    </source>
</reference>
<dbReference type="AlphaFoldDB" id="A0A931EAG3"/>
<comment type="caution">
    <text evidence="1">The sequence shown here is derived from an EMBL/GenBank/DDBJ whole genome shotgun (WGS) entry which is preliminary data.</text>
</comment>
<evidence type="ECO:0000313" key="1">
    <source>
        <dbReference type="EMBL" id="MBG9376726.1"/>
    </source>
</evidence>
<organism evidence="1 2">
    <name type="scientific">Panacibacter microcysteis</name>
    <dbReference type="NCBI Taxonomy" id="2793269"/>
    <lineage>
        <taxon>Bacteria</taxon>
        <taxon>Pseudomonadati</taxon>
        <taxon>Bacteroidota</taxon>
        <taxon>Chitinophagia</taxon>
        <taxon>Chitinophagales</taxon>
        <taxon>Chitinophagaceae</taxon>
        <taxon>Panacibacter</taxon>
    </lineage>
</organism>
<evidence type="ECO:0000313" key="2">
    <source>
        <dbReference type="Proteomes" id="UP000628448"/>
    </source>
</evidence>
<sequence>MKKNLIIAGLVTVVIALGSIAYKPVMNVLTEKPVEKSIALNVYRANTYNGDIYNQTSARVHVIVEKVSKRGRSIVFEKTLDAKLLKQYPTADQPIIERIIVPGINDRKEHLEVKYVLTYDTKGSQLEMQSGTVMSKGISTEKLDINI</sequence>
<proteinExistence type="predicted"/>
<accession>A0A931EAG3</accession>
<gene>
    <name evidence="1" type="ORF">I5907_10795</name>
</gene>